<evidence type="ECO:0000256" key="2">
    <source>
        <dbReference type="SAM" id="Phobius"/>
    </source>
</evidence>
<dbReference type="EMBL" id="MU006310">
    <property type="protein sequence ID" value="KAF2849795.1"/>
    <property type="molecule type" value="Genomic_DNA"/>
</dbReference>
<accession>A0A6A7B5U7</accession>
<dbReference type="OrthoDB" id="3798381at2759"/>
<dbReference type="AlphaFoldDB" id="A0A6A7B5U7"/>
<feature type="region of interest" description="Disordered" evidence="1">
    <location>
        <begin position="262"/>
        <end position="283"/>
    </location>
</feature>
<evidence type="ECO:0000313" key="4">
    <source>
        <dbReference type="Proteomes" id="UP000799423"/>
    </source>
</evidence>
<keyword evidence="4" id="KW-1185">Reference proteome</keyword>
<keyword evidence="2" id="KW-0812">Transmembrane</keyword>
<gene>
    <name evidence="3" type="ORF">T440DRAFT_555736</name>
</gene>
<keyword evidence="2" id="KW-0472">Membrane</keyword>
<evidence type="ECO:0000256" key="1">
    <source>
        <dbReference type="SAM" id="MobiDB-lite"/>
    </source>
</evidence>
<feature type="transmembrane region" description="Helical" evidence="2">
    <location>
        <begin position="76"/>
        <end position="96"/>
    </location>
</feature>
<evidence type="ECO:0000313" key="3">
    <source>
        <dbReference type="EMBL" id="KAF2849795.1"/>
    </source>
</evidence>
<organism evidence="3 4">
    <name type="scientific">Plenodomus tracheiphilus IPT5</name>
    <dbReference type="NCBI Taxonomy" id="1408161"/>
    <lineage>
        <taxon>Eukaryota</taxon>
        <taxon>Fungi</taxon>
        <taxon>Dikarya</taxon>
        <taxon>Ascomycota</taxon>
        <taxon>Pezizomycotina</taxon>
        <taxon>Dothideomycetes</taxon>
        <taxon>Pleosporomycetidae</taxon>
        <taxon>Pleosporales</taxon>
        <taxon>Pleosporineae</taxon>
        <taxon>Leptosphaeriaceae</taxon>
        <taxon>Plenodomus</taxon>
    </lineage>
</organism>
<protein>
    <submittedName>
        <fullName evidence="3">Uncharacterized protein</fullName>
    </submittedName>
</protein>
<dbReference type="Proteomes" id="UP000799423">
    <property type="component" value="Unassembled WGS sequence"/>
</dbReference>
<proteinExistence type="predicted"/>
<sequence length="370" mass="40928">MANAPSPPIVVITITDYSTVYPTPTPAFPTYAPFIPPSAIPSVSATSTSIPAPTASNSTSPVSHSEPFNIKSLTPMFIAISCIALLLVVLFAYAVWSKCCIGGRFGFGFGCAECKALEAELEQWKNGEKVRITRDMVKQRESHNNGRGTSVSAYYADNDNSSNHNAHDGINTVTRESARADTLAALEGRPTHPRASTSTNPFWTNIKDRFNNVVKGKDHTSRPTSDIETGDRDRFFTVDPNAIPNTSYSPSIYSQPTIPRSFTEHNPLNPLPRTRRTSEDAPKTYSAYLTNDYAPRDKERKILLAESGLNSRAYKEAEAALARDSIATTELQRQLDVVNRVDGEVRRARHPSRYSPSMEVLPEPEEFEYY</sequence>
<reference evidence="3" key="1">
    <citation type="submission" date="2020-01" db="EMBL/GenBank/DDBJ databases">
        <authorList>
            <consortium name="DOE Joint Genome Institute"/>
            <person name="Haridas S."/>
            <person name="Albert R."/>
            <person name="Binder M."/>
            <person name="Bloem J."/>
            <person name="Labutti K."/>
            <person name="Salamov A."/>
            <person name="Andreopoulos B."/>
            <person name="Baker S.E."/>
            <person name="Barry K."/>
            <person name="Bills G."/>
            <person name="Bluhm B.H."/>
            <person name="Cannon C."/>
            <person name="Castanera R."/>
            <person name="Culley D.E."/>
            <person name="Daum C."/>
            <person name="Ezra D."/>
            <person name="Gonzalez J.B."/>
            <person name="Henrissat B."/>
            <person name="Kuo A."/>
            <person name="Liang C."/>
            <person name="Lipzen A."/>
            <person name="Lutzoni F."/>
            <person name="Magnuson J."/>
            <person name="Mondo S."/>
            <person name="Nolan M."/>
            <person name="Ohm R."/>
            <person name="Pangilinan J."/>
            <person name="Park H.-J."/>
            <person name="Ramirez L."/>
            <person name="Alfaro M."/>
            <person name="Sun H."/>
            <person name="Tritt A."/>
            <person name="Yoshinaga Y."/>
            <person name="Zwiers L.-H."/>
            <person name="Turgeon B.G."/>
            <person name="Goodwin S.B."/>
            <person name="Spatafora J.W."/>
            <person name="Crous P.W."/>
            <person name="Grigoriev I.V."/>
        </authorList>
    </citation>
    <scope>NUCLEOTIDE SEQUENCE</scope>
    <source>
        <strain evidence="3">IPT5</strain>
    </source>
</reference>
<name>A0A6A7B5U7_9PLEO</name>
<keyword evidence="2" id="KW-1133">Transmembrane helix</keyword>